<feature type="domain" description="Fumarylacetoacetase-like C-terminal" evidence="1">
    <location>
        <begin position="83"/>
        <end position="306"/>
    </location>
</feature>
<dbReference type="Proteomes" id="UP000255165">
    <property type="component" value="Unassembled WGS sequence"/>
</dbReference>
<evidence type="ECO:0000259" key="2">
    <source>
        <dbReference type="Pfam" id="PF18288"/>
    </source>
</evidence>
<dbReference type="AlphaFoldDB" id="A0A370NL12"/>
<dbReference type="PANTHER" id="PTHR43211">
    <property type="entry name" value="FUMARYLACETOACETATE HYDROLASE"/>
    <property type="match status" value="1"/>
</dbReference>
<reference evidence="4" key="1">
    <citation type="submission" date="2018-06" db="EMBL/GenBank/DDBJ databases">
        <authorList>
            <person name="Feng T."/>
            <person name="Jeon C.O."/>
        </authorList>
    </citation>
    <scope>NUCLEOTIDE SEQUENCE [LARGE SCALE GENOMIC DNA]</scope>
    <source>
        <strain evidence="4">S23</strain>
    </source>
</reference>
<dbReference type="Gene3D" id="3.90.850.10">
    <property type="entry name" value="Fumarylacetoacetase-like, C-terminal domain"/>
    <property type="match status" value="1"/>
</dbReference>
<dbReference type="RefSeq" id="WP_115215321.1">
    <property type="nucleotide sequence ID" value="NZ_QKWJ01000067.1"/>
</dbReference>
<name>A0A370NL12_9BURK</name>
<organism evidence="3 4">
    <name type="scientific">Cupriavidus lacunae</name>
    <dbReference type="NCBI Taxonomy" id="2666307"/>
    <lineage>
        <taxon>Bacteria</taxon>
        <taxon>Pseudomonadati</taxon>
        <taxon>Pseudomonadota</taxon>
        <taxon>Betaproteobacteria</taxon>
        <taxon>Burkholderiales</taxon>
        <taxon>Burkholderiaceae</taxon>
        <taxon>Cupriavidus</taxon>
    </lineage>
</organism>
<keyword evidence="4" id="KW-1185">Reference proteome</keyword>
<dbReference type="InterPro" id="IPR036663">
    <property type="entry name" value="Fumarylacetoacetase_C_sf"/>
</dbReference>
<protein>
    <recommendedName>
        <fullName evidence="5">2-keto-4-pentenoate hydratase</fullName>
    </recommendedName>
</protein>
<accession>A0A370NL12</accession>
<dbReference type="Pfam" id="PF01557">
    <property type="entry name" value="FAA_hydrolase"/>
    <property type="match status" value="1"/>
</dbReference>
<dbReference type="GO" id="GO:0003824">
    <property type="term" value="F:catalytic activity"/>
    <property type="evidence" value="ECO:0007669"/>
    <property type="project" value="InterPro"/>
</dbReference>
<evidence type="ECO:0000313" key="4">
    <source>
        <dbReference type="Proteomes" id="UP000255165"/>
    </source>
</evidence>
<dbReference type="SUPFAM" id="SSF56529">
    <property type="entry name" value="FAH"/>
    <property type="match status" value="1"/>
</dbReference>
<dbReference type="EMBL" id="QKWJ01000067">
    <property type="protein sequence ID" value="RDK06289.1"/>
    <property type="molecule type" value="Genomic_DNA"/>
</dbReference>
<dbReference type="InterPro" id="IPR041072">
    <property type="entry name" value="FAA_hydro_N"/>
</dbReference>
<proteinExistence type="predicted"/>
<gene>
    <name evidence="3" type="ORF">DN412_32425</name>
</gene>
<evidence type="ECO:0000259" key="1">
    <source>
        <dbReference type="Pfam" id="PF01557"/>
    </source>
</evidence>
<evidence type="ECO:0000313" key="3">
    <source>
        <dbReference type="EMBL" id="RDK06289.1"/>
    </source>
</evidence>
<dbReference type="InterPro" id="IPR011234">
    <property type="entry name" value="Fumarylacetoacetase-like_C"/>
</dbReference>
<comment type="caution">
    <text evidence="3">The sequence shown here is derived from an EMBL/GenBank/DDBJ whole genome shotgun (WGS) entry which is preliminary data.</text>
</comment>
<feature type="domain" description="Fumarylacetoacetase N-terminal" evidence="2">
    <location>
        <begin position="1"/>
        <end position="77"/>
    </location>
</feature>
<sequence>MKLASLRSGRDGELIVVSKDLRIAIKAGQTAPTMQDALDNWDAAYPALEHMHRMLNQGDAQGAFALDLNTLAAPLPRSYQYLDGAAYVSHIQRNRAARGEALPKDLLQKPLVYQGISHGFMSWNEDVRLPNEELGIDFEAEIAAVTGDVPMGVSPEDATKYIRLFVLLNDISLRSLIPPELKRTFGFLTGKPASSMGPIAVTPDELGDLWNGRLVSGTMQCWVRGESVGKIETGIDTPFHYGDLIAHVAQTRNFEPGTIVGLGTVSNEDESVGCACIGEVRALETLKGGRPTTPFFRFGDHIKIEHVDRNGNSVFGCIDQKFVTSVAGAR</sequence>
<evidence type="ECO:0008006" key="5">
    <source>
        <dbReference type="Google" id="ProtNLM"/>
    </source>
</evidence>
<dbReference type="Pfam" id="PF18288">
    <property type="entry name" value="FAA_hydro_N_2"/>
    <property type="match status" value="1"/>
</dbReference>
<dbReference type="PANTHER" id="PTHR43211:SF1">
    <property type="entry name" value="BLL6422 PROTEIN"/>
    <property type="match status" value="1"/>
</dbReference>